<dbReference type="Proteomes" id="UP000886900">
    <property type="component" value="Unassembled WGS sequence"/>
</dbReference>
<dbReference type="InterPro" id="IPR004675">
    <property type="entry name" value="AhpD_core"/>
</dbReference>
<name>A0ABS6PX96_9PSED</name>
<protein>
    <submittedName>
        <fullName evidence="2">Carboxymuconolactone decarboxylase family protein</fullName>
    </submittedName>
</protein>
<gene>
    <name evidence="2" type="ORF">KVG95_17295</name>
</gene>
<reference evidence="2" key="1">
    <citation type="submission" date="2021-06" db="EMBL/GenBank/DDBJ databases">
        <title>Updating the genus Pseudomonas: Description of 43 new species and partition of the Pseudomonas putida group.</title>
        <authorList>
            <person name="Girard L."/>
            <person name="Lood C."/>
            <person name="Vandamme P."/>
            <person name="Rokni-Zadeh H."/>
            <person name="Van Noort V."/>
            <person name="Hofte M."/>
            <person name="Lavigne R."/>
            <person name="De Mot R."/>
        </authorList>
    </citation>
    <scope>NUCLEOTIDE SEQUENCE</scope>
    <source>
        <strain evidence="2">SWRI79</strain>
    </source>
</reference>
<comment type="caution">
    <text evidence="2">The sequence shown here is derived from an EMBL/GenBank/DDBJ whole genome shotgun (WGS) entry which is preliminary data.</text>
</comment>
<dbReference type="PANTHER" id="PTHR34846">
    <property type="entry name" value="4-CARBOXYMUCONOLACTONE DECARBOXYLASE FAMILY PROTEIN (AFU_ORTHOLOGUE AFUA_6G11590)"/>
    <property type="match status" value="1"/>
</dbReference>
<dbReference type="Pfam" id="PF02627">
    <property type="entry name" value="CMD"/>
    <property type="match status" value="1"/>
</dbReference>
<feature type="domain" description="Carboxymuconolactone decarboxylase-like" evidence="1">
    <location>
        <begin position="12"/>
        <end position="93"/>
    </location>
</feature>
<evidence type="ECO:0000313" key="2">
    <source>
        <dbReference type="EMBL" id="MBV4465081.1"/>
    </source>
</evidence>
<keyword evidence="3" id="KW-1185">Reference proteome</keyword>
<dbReference type="NCBIfam" id="TIGR00778">
    <property type="entry name" value="ahpD_dom"/>
    <property type="match status" value="1"/>
</dbReference>
<proteinExistence type="predicted"/>
<dbReference type="PANTHER" id="PTHR34846:SF10">
    <property type="entry name" value="CYTOPLASMIC PROTEIN"/>
    <property type="match status" value="1"/>
</dbReference>
<sequence>MQPRIDFYTASPDGLKAMIALETAVSKLPLEKSLIELVKLRASQINGCAFCLDMHTADARKDGETERRLYTLSAWRETPFFTPRERAALAWTESLTQLSLTHAPDEDYALLSAEFSPKEMVDLTVAISTINSWNRLAVGFRKMPQA</sequence>
<dbReference type="RefSeq" id="WP_217857285.1">
    <property type="nucleotide sequence ID" value="NZ_JAHSTV010000007.1"/>
</dbReference>
<organism evidence="2 3">
    <name type="scientific">Pseudomonas farris</name>
    <dbReference type="NCBI Taxonomy" id="2841207"/>
    <lineage>
        <taxon>Bacteria</taxon>
        <taxon>Pseudomonadati</taxon>
        <taxon>Pseudomonadota</taxon>
        <taxon>Gammaproteobacteria</taxon>
        <taxon>Pseudomonadales</taxon>
        <taxon>Pseudomonadaceae</taxon>
        <taxon>Pseudomonas</taxon>
    </lineage>
</organism>
<evidence type="ECO:0000313" key="3">
    <source>
        <dbReference type="Proteomes" id="UP000886900"/>
    </source>
</evidence>
<dbReference type="InterPro" id="IPR003779">
    <property type="entry name" value="CMD-like"/>
</dbReference>
<dbReference type="EMBL" id="JAHSTV010000007">
    <property type="protein sequence ID" value="MBV4465081.1"/>
    <property type="molecule type" value="Genomic_DNA"/>
</dbReference>
<accession>A0ABS6PX96</accession>
<evidence type="ECO:0000259" key="1">
    <source>
        <dbReference type="Pfam" id="PF02627"/>
    </source>
</evidence>